<feature type="coiled-coil region" evidence="1">
    <location>
        <begin position="48"/>
        <end position="95"/>
    </location>
</feature>
<evidence type="ECO:0000256" key="1">
    <source>
        <dbReference type="SAM" id="Coils"/>
    </source>
</evidence>
<dbReference type="EMBL" id="CP019445">
    <property type="protein sequence ID" value="APZ06945.1"/>
    <property type="molecule type" value="Genomic_DNA"/>
</dbReference>
<dbReference type="Pfam" id="PF09718">
    <property type="entry name" value="Tape_meas_lam_C"/>
    <property type="match status" value="1"/>
</dbReference>
<organism evidence="4 5">
    <name type="scientific">Kosakonia cowanii JCM 10956 = DSM 18146</name>
    <dbReference type="NCBI Taxonomy" id="1300165"/>
    <lineage>
        <taxon>Bacteria</taxon>
        <taxon>Pseudomonadati</taxon>
        <taxon>Pseudomonadota</taxon>
        <taxon>Gammaproteobacteria</taxon>
        <taxon>Enterobacterales</taxon>
        <taxon>Enterobacteriaceae</taxon>
        <taxon>Kosakonia</taxon>
    </lineage>
</organism>
<dbReference type="AlphaFoldDB" id="A0A807LMH9"/>
<evidence type="ECO:0000259" key="2">
    <source>
        <dbReference type="Pfam" id="PF06791"/>
    </source>
</evidence>
<feature type="domain" description="Bacteriophage tail tape measure N-terminal" evidence="2">
    <location>
        <begin position="370"/>
        <end position="434"/>
    </location>
</feature>
<dbReference type="InterPro" id="IPR009628">
    <property type="entry name" value="Phage_tape_measure_N"/>
</dbReference>
<keyword evidence="5" id="KW-1185">Reference proteome</keyword>
<keyword evidence="1" id="KW-0175">Coiled coil</keyword>
<evidence type="ECO:0000313" key="5">
    <source>
        <dbReference type="Proteomes" id="UP000187148"/>
    </source>
</evidence>
<dbReference type="Pfam" id="PF06791">
    <property type="entry name" value="TMP_2"/>
    <property type="match status" value="2"/>
</dbReference>
<feature type="domain" description="Bacteriophage tail tape measure C-terminal" evidence="3">
    <location>
        <begin position="996"/>
        <end position="1070"/>
    </location>
</feature>
<dbReference type="NCBIfam" id="TIGR01541">
    <property type="entry name" value="tape_meas_lam_C"/>
    <property type="match status" value="1"/>
</dbReference>
<proteinExistence type="inferred from homology"/>
<gene>
    <name evidence="4" type="ORF">BWI95_18800</name>
</gene>
<dbReference type="InterPro" id="IPR006431">
    <property type="entry name" value="Phage_tape_meas_C"/>
</dbReference>
<dbReference type="HAMAP" id="MF_04138">
    <property type="entry name" value="TMP_LAMBDA"/>
    <property type="match status" value="1"/>
</dbReference>
<evidence type="ECO:0000313" key="4">
    <source>
        <dbReference type="EMBL" id="APZ06945.1"/>
    </source>
</evidence>
<evidence type="ECO:0000259" key="3">
    <source>
        <dbReference type="Pfam" id="PF09718"/>
    </source>
</evidence>
<dbReference type="Proteomes" id="UP000187148">
    <property type="component" value="Chromosome"/>
</dbReference>
<dbReference type="RefSeq" id="WP_076770032.1">
    <property type="nucleotide sequence ID" value="NZ_CP019445.1"/>
</dbReference>
<accession>A0A807LMH9</accession>
<dbReference type="InterPro" id="IPR043680">
    <property type="entry name" value="GpH_LAMBDA"/>
</dbReference>
<sequence length="1238" mass="133117">MSDIATISLRVNTAELERGNKALDDFQQTAGSAANKADDLNSVFRAGADSQKKNTQSLKEQKEELQALLNKISPVNRAMDELETLQSKLAGFRGKGLLGNEDYSRFSAVLDTTRDKLFQVMEAETAEGQERLKLAQDTQRAAAAQDSFLKSLSEQAAAFRASKSDVLEYRASILGLTQEAAPLIQQIRERELAIASEAVQTRIAAQELREKQAAERQALAEASRLQSQNDNFIESLRNQALAIGKSRAEVLELKAAQMGLLQEAGPYIAALKAQEAATAQEAANKKVSAMQSRMLRDAIAELEAAERAEASEMQRAQNIRDSFVRTLEEQATSIGKTRIELLEIKAAQLGVSLQAAPFIEKLREQDEAWRKGGISAGQYRQALRMLPAQFTDIATSIAGGMPLWMVLIQQGGQISDSFGGLGGLFQFIKEEVLGFKEATDDSSESLSENANSLAENAEHGRGMLSFLTPARLAVGGLVGVASLLAIAWYKGAQEASEFNKQLILTGNYAGKTAGQLSQLSRQIADDAGVTIGESSATLAKIVGSGRFDGNKLEVVARAAAAMEDAVGQSVDTTIANFQKLYDSPVKASVELNSQLHYLTVAEFQYIAALERRGEKEEAGQKAADSYSRAEQQRSQQVIDNLGLIDQVIRDVSDTWKAYWDAALGIGRKESTAEQLEVVRQRIKEITNQSRPGVFGMGNVGDGGAAKRELAALLQQERELGFVIKSQEGFNQKRAEFNKINQDGIDAQISFNKYLDAGTTQAEKRALAQKDLNKAIADNAKAVKATQGLPHEQRVKPLTPEQISKARAGIEKLYKDPKTPKAKGITVAAGDRAEDSAQAELLALQAQLKTLQDHRSVNDTISQQRKDLYATESKFAVLETAASTRQLSKQEKSLLASKNQVLQLAQQKALLGDQITAQEQLNKRMDTAQKYVTQMVEKQAGLASGATMSDRLAGRQASMSQLRSGWLNAGGSLSDNGYKQELKAANDYYAAEDKLRGDWMSGARKGWAEYLDAATNVYGSMQSVAQSALGGISDMLTNLVTTGTASFKSFAASMMKMIADVINRLLVAYTVQAAMGWISAGTSSAGSGAGQSFAVPSFRPAWNGGYIPEFDTGGYTGDGGKYQPKGVVHGGEFVFTKEATTAIGVNNLYAMMRGAQGYSEGGVVGRPPMLGLMSGSGNAAPVINTTVNVDASGNASAQSSSSGDAMGRAMAAEIQNAATQVVQKHLKPGGMIYNFTKGR</sequence>
<protein>
    <submittedName>
        <fullName evidence="4">Phage tail tape measure protein</fullName>
    </submittedName>
</protein>
<dbReference type="KEGG" id="kco:BWI95_18800"/>
<reference evidence="4 5" key="1">
    <citation type="submission" date="2017-01" db="EMBL/GenBank/DDBJ databases">
        <authorList>
            <person name="Cao J.-M."/>
        </authorList>
    </citation>
    <scope>NUCLEOTIDE SEQUENCE [LARGE SCALE GENOMIC DNA]</scope>
    <source>
        <strain evidence="4 5">888-76</strain>
    </source>
</reference>
<feature type="domain" description="Bacteriophage tail tape measure N-terminal" evidence="2">
    <location>
        <begin position="461"/>
        <end position="606"/>
    </location>
</feature>
<name>A0A807LMH9_9ENTR</name>